<dbReference type="Proteomes" id="UP000298213">
    <property type="component" value="Unassembled WGS sequence"/>
</dbReference>
<gene>
    <name evidence="7" type="ORF">E2493_02580</name>
</gene>
<feature type="signal peptide" evidence="5">
    <location>
        <begin position="1"/>
        <end position="28"/>
    </location>
</feature>
<keyword evidence="4" id="KW-0676">Redox-active center</keyword>
<proteinExistence type="predicted"/>
<evidence type="ECO:0000256" key="4">
    <source>
        <dbReference type="ARBA" id="ARBA00023284"/>
    </source>
</evidence>
<dbReference type="Gene3D" id="3.40.30.10">
    <property type="entry name" value="Glutaredoxin"/>
    <property type="match status" value="1"/>
</dbReference>
<organism evidence="7 8">
    <name type="scientific">Sphingomonas parva</name>
    <dbReference type="NCBI Taxonomy" id="2555898"/>
    <lineage>
        <taxon>Bacteria</taxon>
        <taxon>Pseudomonadati</taxon>
        <taxon>Pseudomonadota</taxon>
        <taxon>Alphaproteobacteria</taxon>
        <taxon>Sphingomonadales</taxon>
        <taxon>Sphingomonadaceae</taxon>
        <taxon>Sphingomonas</taxon>
    </lineage>
</organism>
<keyword evidence="2" id="KW-0560">Oxidoreductase</keyword>
<evidence type="ECO:0000256" key="5">
    <source>
        <dbReference type="SAM" id="SignalP"/>
    </source>
</evidence>
<name>A0A4Y8ZX16_9SPHN</name>
<feature type="domain" description="Thioredoxin" evidence="6">
    <location>
        <begin position="26"/>
        <end position="207"/>
    </location>
</feature>
<dbReference type="AlphaFoldDB" id="A0A4Y8ZX16"/>
<dbReference type="CDD" id="cd03023">
    <property type="entry name" value="DsbA_Com1_like"/>
    <property type="match status" value="1"/>
</dbReference>
<dbReference type="InterPro" id="IPR036249">
    <property type="entry name" value="Thioredoxin-like_sf"/>
</dbReference>
<dbReference type="Pfam" id="PF01323">
    <property type="entry name" value="DSBA"/>
    <property type="match status" value="1"/>
</dbReference>
<reference evidence="7 8" key="1">
    <citation type="submission" date="2019-03" db="EMBL/GenBank/DDBJ databases">
        <title>Genome sequence of Sphingomonas sp. 17J27-24.</title>
        <authorList>
            <person name="Kim M."/>
            <person name="Maeng S."/>
            <person name="Sathiyaraj S."/>
        </authorList>
    </citation>
    <scope>NUCLEOTIDE SEQUENCE [LARGE SCALE GENOMIC DNA]</scope>
    <source>
        <strain evidence="7 8">17J27-24</strain>
    </source>
</reference>
<dbReference type="EMBL" id="SPDV01000003">
    <property type="protein sequence ID" value="TFI59745.1"/>
    <property type="molecule type" value="Genomic_DNA"/>
</dbReference>
<dbReference type="GO" id="GO:0016491">
    <property type="term" value="F:oxidoreductase activity"/>
    <property type="evidence" value="ECO:0007669"/>
    <property type="project" value="UniProtKB-KW"/>
</dbReference>
<evidence type="ECO:0000256" key="3">
    <source>
        <dbReference type="ARBA" id="ARBA00023157"/>
    </source>
</evidence>
<evidence type="ECO:0000256" key="1">
    <source>
        <dbReference type="ARBA" id="ARBA00022729"/>
    </source>
</evidence>
<sequence>MKKLLIAAALLSTVGGGALLLNAGPSGAQTAEPPLTRDAVTSDVLAPTRSPKDQNITIVVFQDYQCPVCRKVHPDIERLLASDKRIRVVYRDWPIFGGASIEAAKAAIASNYQGRHAAFNDALMRMPGRLSSETIRAAAAKAGVDWARLQSDLDKHKGEIDALISRNNRMAPAIGLQGTPAFIIGSYLIPGGMDLANLKETVKMARENPGEPEMPEAAEASGM</sequence>
<dbReference type="PROSITE" id="PS51352">
    <property type="entry name" value="THIOREDOXIN_2"/>
    <property type="match status" value="1"/>
</dbReference>
<evidence type="ECO:0000256" key="2">
    <source>
        <dbReference type="ARBA" id="ARBA00023002"/>
    </source>
</evidence>
<comment type="caution">
    <text evidence="7">The sequence shown here is derived from an EMBL/GenBank/DDBJ whole genome shotgun (WGS) entry which is preliminary data.</text>
</comment>
<protein>
    <submittedName>
        <fullName evidence="7">DsbA family protein</fullName>
    </submittedName>
</protein>
<dbReference type="PANTHER" id="PTHR13887:SF14">
    <property type="entry name" value="DISULFIDE BOND FORMATION PROTEIN D"/>
    <property type="match status" value="1"/>
</dbReference>
<accession>A0A4Y8ZX16</accession>
<evidence type="ECO:0000313" key="8">
    <source>
        <dbReference type="Proteomes" id="UP000298213"/>
    </source>
</evidence>
<keyword evidence="8" id="KW-1185">Reference proteome</keyword>
<dbReference type="InterPro" id="IPR013766">
    <property type="entry name" value="Thioredoxin_domain"/>
</dbReference>
<keyword evidence="1 5" id="KW-0732">Signal</keyword>
<keyword evidence="3" id="KW-1015">Disulfide bond</keyword>
<dbReference type="OrthoDB" id="9780147at2"/>
<dbReference type="InterPro" id="IPR001853">
    <property type="entry name" value="DSBA-like_thioredoxin_dom"/>
</dbReference>
<evidence type="ECO:0000313" key="7">
    <source>
        <dbReference type="EMBL" id="TFI59745.1"/>
    </source>
</evidence>
<dbReference type="PANTHER" id="PTHR13887">
    <property type="entry name" value="GLUTATHIONE S-TRANSFERASE KAPPA"/>
    <property type="match status" value="1"/>
</dbReference>
<dbReference type="SUPFAM" id="SSF52833">
    <property type="entry name" value="Thioredoxin-like"/>
    <property type="match status" value="1"/>
</dbReference>
<feature type="chain" id="PRO_5021445613" evidence="5">
    <location>
        <begin position="29"/>
        <end position="223"/>
    </location>
</feature>
<evidence type="ECO:0000259" key="6">
    <source>
        <dbReference type="PROSITE" id="PS51352"/>
    </source>
</evidence>